<dbReference type="PANTHER" id="PTHR37422">
    <property type="entry name" value="TEICHURONIC ACID BIOSYNTHESIS PROTEIN TUAE"/>
    <property type="match status" value="1"/>
</dbReference>
<comment type="caution">
    <text evidence="7">The sequence shown here is derived from an EMBL/GenBank/DDBJ whole genome shotgun (WGS) entry which is preliminary data.</text>
</comment>
<feature type="transmembrane region" description="Helical" evidence="5">
    <location>
        <begin position="87"/>
        <end position="107"/>
    </location>
</feature>
<keyword evidence="7" id="KW-0436">Ligase</keyword>
<accession>A0ABT8KIE4</accession>
<feature type="transmembrane region" description="Helical" evidence="5">
    <location>
        <begin position="299"/>
        <end position="320"/>
    </location>
</feature>
<feature type="transmembrane region" description="Helical" evidence="5">
    <location>
        <begin position="266"/>
        <end position="293"/>
    </location>
</feature>
<gene>
    <name evidence="7" type="ORF">QQ008_02495</name>
</gene>
<dbReference type="Pfam" id="PF04932">
    <property type="entry name" value="Wzy_C"/>
    <property type="match status" value="1"/>
</dbReference>
<feature type="transmembrane region" description="Helical" evidence="5">
    <location>
        <begin position="145"/>
        <end position="166"/>
    </location>
</feature>
<dbReference type="RefSeq" id="WP_346750229.1">
    <property type="nucleotide sequence ID" value="NZ_JAUJEA010000001.1"/>
</dbReference>
<evidence type="ECO:0000256" key="3">
    <source>
        <dbReference type="ARBA" id="ARBA00022989"/>
    </source>
</evidence>
<evidence type="ECO:0000313" key="8">
    <source>
        <dbReference type="Proteomes" id="UP001172082"/>
    </source>
</evidence>
<dbReference type="PANTHER" id="PTHR37422:SF13">
    <property type="entry name" value="LIPOPOLYSACCHARIDE BIOSYNTHESIS PROTEIN PA4999-RELATED"/>
    <property type="match status" value="1"/>
</dbReference>
<feature type="transmembrane region" description="Helical" evidence="5">
    <location>
        <begin position="63"/>
        <end position="81"/>
    </location>
</feature>
<reference evidence="7" key="1">
    <citation type="submission" date="2023-06" db="EMBL/GenBank/DDBJ databases">
        <title>Genomic of Parafulvivirga corallium.</title>
        <authorList>
            <person name="Wang G."/>
        </authorList>
    </citation>
    <scope>NUCLEOTIDE SEQUENCE</scope>
    <source>
        <strain evidence="7">BMA10</strain>
    </source>
</reference>
<feature type="transmembrane region" description="Helical" evidence="5">
    <location>
        <begin position="391"/>
        <end position="410"/>
    </location>
</feature>
<sequence>MAYFEKITGAEKLKGFVITILFVVMAVMFGFMTAKKGMMIPIFLVVLPIAGAYLTILFLNPRIGIKSFLCYCFFVTALSRYVPGVPYGLGMDGLLVLSFLAIFFGGFRKTDWSPVKNDLCALALIWFILNILELGNPYGGSPLGWFYGFRAAGLYWFLVTIVTFMLLRKKKDLDTFILIFIGISALGTLWGIRQFLFGVDPMEQRWLDAGAAKTHVLFGKLRVFSFYSDAGQFGASQAHVGLISVLLALGPFSWTKRIIFGGIGLLILYGMLISGTRGALFVVFAGVFIYLILTKEIKILIIGAIFGGGAFFILKFTSIGSGNAEIVRLRTALDPNDASFQERLKNQNILKEYLSSRPFGTGVGTIGTWGVKYNEHKFISQIPPDSLFVKVWAEYGIVGFLLWFGIQMYVLGKSSGIIWNIRDPVLKQKLMALTAGSAGILFASYGNEVQNQMPTSAIVYMSWVFVFMAPRWEIEEEVRLEKTKQEEETEEA</sequence>
<comment type="subcellular location">
    <subcellularLocation>
        <location evidence="1">Membrane</location>
        <topology evidence="1">Multi-pass membrane protein</topology>
    </subcellularLocation>
</comment>
<feature type="transmembrane region" description="Helical" evidence="5">
    <location>
        <begin position="12"/>
        <end position="32"/>
    </location>
</feature>
<keyword evidence="8" id="KW-1185">Reference proteome</keyword>
<evidence type="ECO:0000256" key="4">
    <source>
        <dbReference type="ARBA" id="ARBA00023136"/>
    </source>
</evidence>
<protein>
    <submittedName>
        <fullName evidence="7">O-antigen ligase family protein</fullName>
    </submittedName>
</protein>
<dbReference type="Proteomes" id="UP001172082">
    <property type="component" value="Unassembled WGS sequence"/>
</dbReference>
<evidence type="ECO:0000256" key="1">
    <source>
        <dbReference type="ARBA" id="ARBA00004141"/>
    </source>
</evidence>
<organism evidence="7 8">
    <name type="scientific">Splendidivirga corallicola</name>
    <dbReference type="NCBI Taxonomy" id="3051826"/>
    <lineage>
        <taxon>Bacteria</taxon>
        <taxon>Pseudomonadati</taxon>
        <taxon>Bacteroidota</taxon>
        <taxon>Cytophagia</taxon>
        <taxon>Cytophagales</taxon>
        <taxon>Splendidivirgaceae</taxon>
        <taxon>Splendidivirga</taxon>
    </lineage>
</organism>
<keyword evidence="4 5" id="KW-0472">Membrane</keyword>
<feature type="transmembrane region" description="Helical" evidence="5">
    <location>
        <begin position="38"/>
        <end position="56"/>
    </location>
</feature>
<keyword evidence="2 5" id="KW-0812">Transmembrane</keyword>
<evidence type="ECO:0000259" key="6">
    <source>
        <dbReference type="Pfam" id="PF04932"/>
    </source>
</evidence>
<dbReference type="InterPro" id="IPR007016">
    <property type="entry name" value="O-antigen_ligase-rel_domated"/>
</dbReference>
<feature type="transmembrane region" description="Helical" evidence="5">
    <location>
        <begin position="119"/>
        <end position="139"/>
    </location>
</feature>
<dbReference type="EMBL" id="JAUJEA010000001">
    <property type="protein sequence ID" value="MDN5200203.1"/>
    <property type="molecule type" value="Genomic_DNA"/>
</dbReference>
<name>A0ABT8KIE4_9BACT</name>
<dbReference type="GO" id="GO:0016874">
    <property type="term" value="F:ligase activity"/>
    <property type="evidence" value="ECO:0007669"/>
    <property type="project" value="UniProtKB-KW"/>
</dbReference>
<evidence type="ECO:0000256" key="5">
    <source>
        <dbReference type="SAM" id="Phobius"/>
    </source>
</evidence>
<feature type="domain" description="O-antigen ligase-related" evidence="6">
    <location>
        <begin position="265"/>
        <end position="404"/>
    </location>
</feature>
<dbReference type="InterPro" id="IPR051533">
    <property type="entry name" value="WaaL-like"/>
</dbReference>
<keyword evidence="3 5" id="KW-1133">Transmembrane helix</keyword>
<proteinExistence type="predicted"/>
<evidence type="ECO:0000313" key="7">
    <source>
        <dbReference type="EMBL" id="MDN5200203.1"/>
    </source>
</evidence>
<feature type="transmembrane region" description="Helical" evidence="5">
    <location>
        <begin position="173"/>
        <end position="192"/>
    </location>
</feature>
<evidence type="ECO:0000256" key="2">
    <source>
        <dbReference type="ARBA" id="ARBA00022692"/>
    </source>
</evidence>